<proteinExistence type="predicted"/>
<dbReference type="SUPFAM" id="SSF51726">
    <property type="entry name" value="UROD/MetE-like"/>
    <property type="match status" value="1"/>
</dbReference>
<dbReference type="InterPro" id="IPR052024">
    <property type="entry name" value="Methanogen_methyltrans"/>
</dbReference>
<comment type="caution">
    <text evidence="2">The sequence shown here is derived from an EMBL/GenBank/DDBJ whole genome shotgun (WGS) entry which is preliminary data.</text>
</comment>
<dbReference type="AlphaFoldDB" id="A0A9W6GPK0"/>
<accession>A0A9W6GPK0</accession>
<dbReference type="PANTHER" id="PTHR47099">
    <property type="entry name" value="METHYLCOBAMIDE:COM METHYLTRANSFERASE MTBA"/>
    <property type="match status" value="1"/>
</dbReference>
<dbReference type="Pfam" id="PF01208">
    <property type="entry name" value="URO-D"/>
    <property type="match status" value="1"/>
</dbReference>
<reference evidence="2" key="1">
    <citation type="submission" date="2022-12" db="EMBL/GenBank/DDBJ databases">
        <title>Reference genome sequencing for broad-spectrum identification of bacterial and archaeal isolates by mass spectrometry.</title>
        <authorList>
            <person name="Sekiguchi Y."/>
            <person name="Tourlousse D.M."/>
        </authorList>
    </citation>
    <scope>NUCLEOTIDE SEQUENCE</scope>
    <source>
        <strain evidence="2">10succ1</strain>
    </source>
</reference>
<dbReference type="InterPro" id="IPR000257">
    <property type="entry name" value="Uroporphyrinogen_deCOase"/>
</dbReference>
<dbReference type="PANTHER" id="PTHR47099:SF1">
    <property type="entry name" value="METHYLCOBAMIDE:COM METHYLTRANSFERASE MTBA"/>
    <property type="match status" value="1"/>
</dbReference>
<protein>
    <submittedName>
        <fullName evidence="2">Uroporphyrinogen decarboxylase</fullName>
    </submittedName>
</protein>
<organism evidence="2 3">
    <name type="scientific">Propionigenium maris DSM 9537</name>
    <dbReference type="NCBI Taxonomy" id="1123000"/>
    <lineage>
        <taxon>Bacteria</taxon>
        <taxon>Fusobacteriati</taxon>
        <taxon>Fusobacteriota</taxon>
        <taxon>Fusobacteriia</taxon>
        <taxon>Fusobacteriales</taxon>
        <taxon>Fusobacteriaceae</taxon>
        <taxon>Propionigenium</taxon>
    </lineage>
</organism>
<dbReference type="GO" id="GO:0006779">
    <property type="term" value="P:porphyrin-containing compound biosynthetic process"/>
    <property type="evidence" value="ECO:0007669"/>
    <property type="project" value="InterPro"/>
</dbReference>
<dbReference type="InterPro" id="IPR038071">
    <property type="entry name" value="UROD/MetE-like_sf"/>
</dbReference>
<dbReference type="GO" id="GO:0004853">
    <property type="term" value="F:uroporphyrinogen decarboxylase activity"/>
    <property type="evidence" value="ECO:0007669"/>
    <property type="project" value="InterPro"/>
</dbReference>
<evidence type="ECO:0000313" key="2">
    <source>
        <dbReference type="EMBL" id="GLI58045.1"/>
    </source>
</evidence>
<evidence type="ECO:0000313" key="3">
    <source>
        <dbReference type="Proteomes" id="UP001144471"/>
    </source>
</evidence>
<dbReference type="EMBL" id="BSDY01000032">
    <property type="protein sequence ID" value="GLI58045.1"/>
    <property type="molecule type" value="Genomic_DNA"/>
</dbReference>
<gene>
    <name evidence="2" type="primary">hemE</name>
    <name evidence="2" type="ORF">PM10SUCC1_35590</name>
</gene>
<sequence>MTLMEYINQEDRGYLLPFMGANGPLMTGKTMEEIYSSPQEQLELALEMDRRFPGDFIYALDEGNIFCDVLGVPLKKPDYDFSMVVDHPVKNGEDLKKLKVPDPYREERMARNLESLRLIAETIDKPIYISLQGPFTLAVQLTGATRLLKATIKDPEFVRELLEFTGRVVATYAKSVVEAGVKMISVAEPSTVMIAPRFFPEMVVRNLERIFDGLECWRCVHICGDTTKIYPYILEAPIDAFSFDQIMNLERVMENFPEDKVVIGNLDPVYLLGRSSAEEVVLETATLHKRMDRYNNYLMGFGCSCSNAAPLENLEAVSKWGRASYERIEGYLKK</sequence>
<keyword evidence="3" id="KW-1185">Reference proteome</keyword>
<name>A0A9W6GPK0_9FUSO</name>
<feature type="domain" description="Uroporphyrinogen decarboxylase (URO-D)" evidence="1">
    <location>
        <begin position="25"/>
        <end position="319"/>
    </location>
</feature>
<evidence type="ECO:0000259" key="1">
    <source>
        <dbReference type="Pfam" id="PF01208"/>
    </source>
</evidence>
<dbReference type="Proteomes" id="UP001144471">
    <property type="component" value="Unassembled WGS sequence"/>
</dbReference>
<dbReference type="Gene3D" id="3.20.20.210">
    <property type="match status" value="1"/>
</dbReference>